<dbReference type="SUPFAM" id="SSF53335">
    <property type="entry name" value="S-adenosyl-L-methionine-dependent methyltransferases"/>
    <property type="match status" value="1"/>
</dbReference>
<dbReference type="SMART" id="SM00138">
    <property type="entry name" value="MeTrc"/>
    <property type="match status" value="1"/>
</dbReference>
<dbReference type="Pfam" id="PF01739">
    <property type="entry name" value="CheR"/>
    <property type="match status" value="1"/>
</dbReference>
<dbReference type="SUPFAM" id="SSF47757">
    <property type="entry name" value="Chemotaxis receptor methyltransferase CheR, N-terminal domain"/>
    <property type="match status" value="1"/>
</dbReference>
<proteinExistence type="predicted"/>
<keyword evidence="3 7" id="KW-0489">Methyltransferase</keyword>
<protein>
    <recommendedName>
        <fullName evidence="2">protein-glutamate O-methyltransferase</fullName>
        <ecNumber evidence="2">2.1.1.80</ecNumber>
    </recommendedName>
</protein>
<dbReference type="InterPro" id="IPR036804">
    <property type="entry name" value="CheR_N_sf"/>
</dbReference>
<dbReference type="EMBL" id="LR588407">
    <property type="protein sequence ID" value="VTO17848.1"/>
    <property type="molecule type" value="Genomic_DNA"/>
</dbReference>
<keyword evidence="8" id="KW-1185">Reference proteome</keyword>
<evidence type="ECO:0000313" key="7">
    <source>
        <dbReference type="EMBL" id="VTO17848.1"/>
    </source>
</evidence>
<evidence type="ECO:0000256" key="1">
    <source>
        <dbReference type="ARBA" id="ARBA00001541"/>
    </source>
</evidence>
<dbReference type="InterPro" id="IPR000780">
    <property type="entry name" value="CheR_MeTrfase"/>
</dbReference>
<dbReference type="AlphaFoldDB" id="A0A4P1KBM9"/>
<dbReference type="KEGG" id="bvy:NCTC9239_02568"/>
<keyword evidence="5" id="KW-0949">S-adenosyl-L-methionine</keyword>
<dbReference type="Gene3D" id="1.10.155.10">
    <property type="entry name" value="Chemotaxis receptor methyltransferase CheR, N-terminal domain"/>
    <property type="match status" value="1"/>
</dbReference>
<keyword evidence="4 7" id="KW-0808">Transferase</keyword>
<name>A0A4P1KBM9_9CAUL</name>
<evidence type="ECO:0000256" key="5">
    <source>
        <dbReference type="ARBA" id="ARBA00022691"/>
    </source>
</evidence>
<dbReference type="GO" id="GO:0032259">
    <property type="term" value="P:methylation"/>
    <property type="evidence" value="ECO:0007669"/>
    <property type="project" value="UniProtKB-KW"/>
</dbReference>
<dbReference type="Gene3D" id="3.40.50.150">
    <property type="entry name" value="Vaccinia Virus protein VP39"/>
    <property type="match status" value="1"/>
</dbReference>
<evidence type="ECO:0000256" key="3">
    <source>
        <dbReference type="ARBA" id="ARBA00022603"/>
    </source>
</evidence>
<evidence type="ECO:0000256" key="4">
    <source>
        <dbReference type="ARBA" id="ARBA00022679"/>
    </source>
</evidence>
<dbReference type="PRINTS" id="PR00996">
    <property type="entry name" value="CHERMTFRASE"/>
</dbReference>
<dbReference type="EC" id="2.1.1.80" evidence="2"/>
<dbReference type="Proteomes" id="UP000309952">
    <property type="component" value="Chromosome"/>
</dbReference>
<dbReference type="InterPro" id="IPR050903">
    <property type="entry name" value="Bact_Chemotaxis_MeTrfase"/>
</dbReference>
<dbReference type="Pfam" id="PF03705">
    <property type="entry name" value="CheR_N"/>
    <property type="match status" value="1"/>
</dbReference>
<sequence>MTGLDFEFFCKLMLERSGLVLTPQKSYLVKSRLEPVMRSEGVTSVEALLTKIRSERPEPLIQACVNALATHESYFFRDGTPFEHLVQSQLPALIAARRATKRLRIWCAACSSGQEPYSIAIILQEMSAKLPGWTLEVLGTDMSAPILEKAKSGFYSDFEVKRGLSPERLDRWFTAENGGWRLSPTVRQMVQFKSHNLLKGAAGLGTFDLILCRNVLIYFNVDNKRLVLNSLSRALAPDGSLLLGTAETVLGITPDFEATPGFRGTYRLVGRQAALAG</sequence>
<evidence type="ECO:0000256" key="2">
    <source>
        <dbReference type="ARBA" id="ARBA00012534"/>
    </source>
</evidence>
<evidence type="ECO:0000313" key="8">
    <source>
        <dbReference type="Proteomes" id="UP000309952"/>
    </source>
</evidence>
<organism evidence="7 8">
    <name type="scientific">Brevundimonas vancanneytii</name>
    <dbReference type="NCBI Taxonomy" id="1325724"/>
    <lineage>
        <taxon>Bacteria</taxon>
        <taxon>Pseudomonadati</taxon>
        <taxon>Pseudomonadota</taxon>
        <taxon>Alphaproteobacteria</taxon>
        <taxon>Caulobacterales</taxon>
        <taxon>Caulobacteraceae</taxon>
        <taxon>Brevundimonas</taxon>
    </lineage>
</organism>
<accession>A0A4P1KBM9</accession>
<dbReference type="PROSITE" id="PS50123">
    <property type="entry name" value="CHER"/>
    <property type="match status" value="1"/>
</dbReference>
<dbReference type="InterPro" id="IPR022642">
    <property type="entry name" value="CheR_C"/>
</dbReference>
<dbReference type="RefSeq" id="WP_138141845.1">
    <property type="nucleotide sequence ID" value="NZ_LR588407.1"/>
</dbReference>
<gene>
    <name evidence="7" type="primary">cheR_2</name>
    <name evidence="7" type="ORF">NCTC9239_02568</name>
</gene>
<comment type="catalytic activity">
    <reaction evidence="1">
        <text>L-glutamyl-[protein] + S-adenosyl-L-methionine = [protein]-L-glutamate 5-O-methyl ester + S-adenosyl-L-homocysteine</text>
        <dbReference type="Rhea" id="RHEA:24452"/>
        <dbReference type="Rhea" id="RHEA-COMP:10208"/>
        <dbReference type="Rhea" id="RHEA-COMP:10311"/>
        <dbReference type="ChEBI" id="CHEBI:29973"/>
        <dbReference type="ChEBI" id="CHEBI:57856"/>
        <dbReference type="ChEBI" id="CHEBI:59789"/>
        <dbReference type="ChEBI" id="CHEBI:82795"/>
        <dbReference type="EC" id="2.1.1.80"/>
    </reaction>
</comment>
<dbReference type="InterPro" id="IPR029063">
    <property type="entry name" value="SAM-dependent_MTases_sf"/>
</dbReference>
<dbReference type="GO" id="GO:0008983">
    <property type="term" value="F:protein-glutamate O-methyltransferase activity"/>
    <property type="evidence" value="ECO:0007669"/>
    <property type="project" value="UniProtKB-EC"/>
</dbReference>
<dbReference type="PANTHER" id="PTHR24422">
    <property type="entry name" value="CHEMOTAXIS PROTEIN METHYLTRANSFERASE"/>
    <property type="match status" value="1"/>
</dbReference>
<dbReference type="InterPro" id="IPR022641">
    <property type="entry name" value="CheR_N"/>
</dbReference>
<evidence type="ECO:0000259" key="6">
    <source>
        <dbReference type="PROSITE" id="PS50123"/>
    </source>
</evidence>
<reference evidence="7 8" key="1">
    <citation type="submission" date="2019-04" db="EMBL/GenBank/DDBJ databases">
        <authorList>
            <consortium name="Pathogen Informatics"/>
        </authorList>
    </citation>
    <scope>NUCLEOTIDE SEQUENCE [LARGE SCALE GENOMIC DNA]</scope>
    <source>
        <strain evidence="7 8">NCTC9239</strain>
    </source>
</reference>
<feature type="domain" description="CheR-type methyltransferase" evidence="6">
    <location>
        <begin position="1"/>
        <end position="263"/>
    </location>
</feature>
<dbReference type="PANTHER" id="PTHR24422:SF21">
    <property type="entry name" value="CHEMOTAXIS PROTEIN METHYLTRANSFERASE 1"/>
    <property type="match status" value="1"/>
</dbReference>